<evidence type="ECO:0000313" key="3">
    <source>
        <dbReference type="Proteomes" id="UP000011083"/>
    </source>
</evidence>
<dbReference type="Proteomes" id="UP000011083">
    <property type="component" value="Unassembled WGS sequence"/>
</dbReference>
<dbReference type="EMBL" id="KB008070">
    <property type="protein sequence ID" value="ELR14145.1"/>
    <property type="molecule type" value="Genomic_DNA"/>
</dbReference>
<keyword evidence="3" id="KW-1185">Reference proteome</keyword>
<name>L8GM69_ACACF</name>
<feature type="compositionally biased region" description="Polar residues" evidence="1">
    <location>
        <begin position="214"/>
        <end position="235"/>
    </location>
</feature>
<proteinExistence type="predicted"/>
<dbReference type="AlphaFoldDB" id="L8GM69"/>
<accession>L8GM69</accession>
<reference evidence="2 3" key="1">
    <citation type="journal article" date="2013" name="Genome Biol.">
        <title>Genome of Acanthamoeba castellanii highlights extensive lateral gene transfer and early evolution of tyrosine kinase signaling.</title>
        <authorList>
            <person name="Clarke M."/>
            <person name="Lohan A.J."/>
            <person name="Liu B."/>
            <person name="Lagkouvardos I."/>
            <person name="Roy S."/>
            <person name="Zafar N."/>
            <person name="Bertelli C."/>
            <person name="Schilde C."/>
            <person name="Kianianmomeni A."/>
            <person name="Burglin T.R."/>
            <person name="Frech C."/>
            <person name="Turcotte B."/>
            <person name="Kopec K.O."/>
            <person name="Synnott J.M."/>
            <person name="Choo C."/>
            <person name="Paponov I."/>
            <person name="Finkler A."/>
            <person name="Soon Heng Tan C."/>
            <person name="Hutchins A.P."/>
            <person name="Weinmeier T."/>
            <person name="Rattei T."/>
            <person name="Chu J.S."/>
            <person name="Gimenez G."/>
            <person name="Irimia M."/>
            <person name="Rigden D.J."/>
            <person name="Fitzpatrick D.A."/>
            <person name="Lorenzo-Morales J."/>
            <person name="Bateman A."/>
            <person name="Chiu C.H."/>
            <person name="Tang P."/>
            <person name="Hegemann P."/>
            <person name="Fromm H."/>
            <person name="Raoult D."/>
            <person name="Greub G."/>
            <person name="Miranda-Saavedra D."/>
            <person name="Chen N."/>
            <person name="Nash P."/>
            <person name="Ginger M.L."/>
            <person name="Horn M."/>
            <person name="Schaap P."/>
            <person name="Caler L."/>
            <person name="Loftus B."/>
        </authorList>
    </citation>
    <scope>NUCLEOTIDE SEQUENCE [LARGE SCALE GENOMIC DNA]</scope>
    <source>
        <strain evidence="2 3">Neff</strain>
    </source>
</reference>
<dbReference type="VEuPathDB" id="AmoebaDB:ACA1_131360"/>
<organism evidence="2 3">
    <name type="scientific">Acanthamoeba castellanii (strain ATCC 30010 / Neff)</name>
    <dbReference type="NCBI Taxonomy" id="1257118"/>
    <lineage>
        <taxon>Eukaryota</taxon>
        <taxon>Amoebozoa</taxon>
        <taxon>Discosea</taxon>
        <taxon>Longamoebia</taxon>
        <taxon>Centramoebida</taxon>
        <taxon>Acanthamoebidae</taxon>
        <taxon>Acanthamoeba</taxon>
    </lineage>
</organism>
<evidence type="ECO:0000313" key="2">
    <source>
        <dbReference type="EMBL" id="ELR14145.1"/>
    </source>
</evidence>
<feature type="non-terminal residue" evidence="2">
    <location>
        <position position="305"/>
    </location>
</feature>
<sequence>MPEYLENVNNFLGIEPLGLAVVVGCANGPEGVDRVSVTTLTQTFKWGKQPTRAPSACCGAHLIPPLLLLPCLSSSPRASSSTSRGARERTKGARTQRHAPPNRFVREAGSSTASPSPLSFSSRKGPITTSSSVAAPALTASSPAATSTSALGESRSRQRRRLRKQRQRLQRQQQQQPAAPTPTTPSSSAAPLCNQPNRSTTTTTTTPSKIAPSRSPSNLSPTSNRPHSNLNSNSAPRRPQTHRHSPKRPSATPNDNTSVTKATSPSSSSSPAAEPQQEEEETVRFFVTRLKMSKFKVGDLVWVKL</sequence>
<dbReference type="RefSeq" id="XP_004336158.1">
    <property type="nucleotide sequence ID" value="XM_004336110.1"/>
</dbReference>
<feature type="region of interest" description="Disordered" evidence="1">
    <location>
        <begin position="74"/>
        <end position="282"/>
    </location>
</feature>
<dbReference type="GeneID" id="14914709"/>
<feature type="compositionally biased region" description="Low complexity" evidence="1">
    <location>
        <begin position="264"/>
        <end position="275"/>
    </location>
</feature>
<feature type="compositionally biased region" description="Low complexity" evidence="1">
    <location>
        <begin position="110"/>
        <end position="151"/>
    </location>
</feature>
<protein>
    <submittedName>
        <fullName evidence="2">Uncharacterized protein</fullName>
    </submittedName>
</protein>
<evidence type="ECO:0000256" key="1">
    <source>
        <dbReference type="SAM" id="MobiDB-lite"/>
    </source>
</evidence>
<feature type="compositionally biased region" description="Basic residues" evidence="1">
    <location>
        <begin position="157"/>
        <end position="169"/>
    </location>
</feature>
<feature type="compositionally biased region" description="Low complexity" evidence="1">
    <location>
        <begin position="74"/>
        <end position="83"/>
    </location>
</feature>
<dbReference type="KEGG" id="acan:ACA1_131360"/>
<feature type="compositionally biased region" description="Polar residues" evidence="1">
    <location>
        <begin position="251"/>
        <end position="263"/>
    </location>
</feature>
<gene>
    <name evidence="2" type="ORF">ACA1_131360</name>
</gene>